<evidence type="ECO:0008006" key="4">
    <source>
        <dbReference type="Google" id="ProtNLM"/>
    </source>
</evidence>
<evidence type="ECO:0000313" key="2">
    <source>
        <dbReference type="EMBL" id="PIS21684.1"/>
    </source>
</evidence>
<protein>
    <recommendedName>
        <fullName evidence="4">Antitoxin</fullName>
    </recommendedName>
</protein>
<comment type="caution">
    <text evidence="2">The sequence shown here is derived from an EMBL/GenBank/DDBJ whole genome shotgun (WGS) entry which is preliminary data.</text>
</comment>
<dbReference type="AlphaFoldDB" id="A0A2H0X9T0"/>
<accession>A0A2H0X9T0</accession>
<proteinExistence type="inferred from homology"/>
<reference evidence="3" key="1">
    <citation type="submission" date="2017-09" db="EMBL/GenBank/DDBJ databases">
        <title>Depth-based differentiation of microbial function through sediment-hosted aquifers and enrichment of novel symbionts in the deep terrestrial subsurface.</title>
        <authorList>
            <person name="Probst A.J."/>
            <person name="Ladd B."/>
            <person name="Jarett J.K."/>
            <person name="Geller-Mcgrath D.E."/>
            <person name="Sieber C.M.K."/>
            <person name="Emerson J.B."/>
            <person name="Anantharaman K."/>
            <person name="Thomas B.C."/>
            <person name="Malmstrom R."/>
            <person name="Stieglmeier M."/>
            <person name="Klingl A."/>
            <person name="Woyke T."/>
            <person name="Ryan C.M."/>
            <person name="Banfield J.F."/>
        </authorList>
    </citation>
    <scope>NUCLEOTIDE SEQUENCE [LARGE SCALE GENOMIC DNA]</scope>
</reference>
<dbReference type="SUPFAM" id="SSF143120">
    <property type="entry name" value="YefM-like"/>
    <property type="match status" value="1"/>
</dbReference>
<dbReference type="InterPro" id="IPR036165">
    <property type="entry name" value="YefM-like_sf"/>
</dbReference>
<evidence type="ECO:0000256" key="1">
    <source>
        <dbReference type="ARBA" id="ARBA00009981"/>
    </source>
</evidence>
<evidence type="ECO:0000313" key="3">
    <source>
        <dbReference type="Proteomes" id="UP000231098"/>
    </source>
</evidence>
<name>A0A2H0X9T0_UNCKA</name>
<sequence>MYNLNVMNTITTTILRNNLADVIEEVSNKKDYLFVAKKGKITSALVDIDFFEDLLALSSKKLHNHIKKARKEFKGGEIFSHEDIFGKL</sequence>
<dbReference type="Proteomes" id="UP000231098">
    <property type="component" value="Unassembled WGS sequence"/>
</dbReference>
<comment type="similarity">
    <text evidence="1">Belongs to the phD/YefM antitoxin family.</text>
</comment>
<dbReference type="EMBL" id="PEYV01000027">
    <property type="protein sequence ID" value="PIS21684.1"/>
    <property type="molecule type" value="Genomic_DNA"/>
</dbReference>
<organism evidence="2 3">
    <name type="scientific">candidate division WWE3 bacterium CG08_land_8_20_14_0_20_41_15</name>
    <dbReference type="NCBI Taxonomy" id="1975086"/>
    <lineage>
        <taxon>Bacteria</taxon>
        <taxon>Katanobacteria</taxon>
    </lineage>
</organism>
<gene>
    <name evidence="2" type="ORF">COT51_01455</name>
</gene>
<dbReference type="Gene3D" id="3.40.1620.10">
    <property type="entry name" value="YefM-like domain"/>
    <property type="match status" value="1"/>
</dbReference>